<dbReference type="EMBL" id="VBOZ01000004">
    <property type="protein sequence ID" value="TMQ67098.1"/>
    <property type="molecule type" value="Genomic_DNA"/>
</dbReference>
<feature type="domain" description="Chemotaxis phosphatase CheX-like" evidence="2">
    <location>
        <begin position="56"/>
        <end position="128"/>
    </location>
</feature>
<organism evidence="3 4">
    <name type="scientific">Eiseniibacteriota bacterium</name>
    <dbReference type="NCBI Taxonomy" id="2212470"/>
    <lineage>
        <taxon>Bacteria</taxon>
        <taxon>Candidatus Eiseniibacteriota</taxon>
    </lineage>
</organism>
<accession>A0A538TU22</accession>
<keyword evidence="1" id="KW-0145">Chemotaxis</keyword>
<dbReference type="GO" id="GO:0006935">
    <property type="term" value="P:chemotaxis"/>
    <property type="evidence" value="ECO:0007669"/>
    <property type="project" value="UniProtKB-KW"/>
</dbReference>
<dbReference type="InterPro" id="IPR028051">
    <property type="entry name" value="CheX-like_dom"/>
</dbReference>
<reference evidence="3 4" key="1">
    <citation type="journal article" date="2019" name="Nat. Microbiol.">
        <title>Mediterranean grassland soil C-N compound turnover is dependent on rainfall and depth, and is mediated by genomically divergent microorganisms.</title>
        <authorList>
            <person name="Diamond S."/>
            <person name="Andeer P.F."/>
            <person name="Li Z."/>
            <person name="Crits-Christoph A."/>
            <person name="Burstein D."/>
            <person name="Anantharaman K."/>
            <person name="Lane K.R."/>
            <person name="Thomas B.C."/>
            <person name="Pan C."/>
            <person name="Northen T.R."/>
            <person name="Banfield J.F."/>
        </authorList>
    </citation>
    <scope>NUCLEOTIDE SEQUENCE [LARGE SCALE GENOMIC DNA]</scope>
    <source>
        <strain evidence="3">WS_9</strain>
    </source>
</reference>
<dbReference type="AlphaFoldDB" id="A0A538TU22"/>
<dbReference type="Proteomes" id="UP000317691">
    <property type="component" value="Unassembled WGS sequence"/>
</dbReference>
<evidence type="ECO:0000313" key="4">
    <source>
        <dbReference type="Proteomes" id="UP000317691"/>
    </source>
</evidence>
<dbReference type="Gene3D" id="3.40.1550.10">
    <property type="entry name" value="CheC-like"/>
    <property type="match status" value="1"/>
</dbReference>
<dbReference type="InterPro" id="IPR028976">
    <property type="entry name" value="CheC-like_sf"/>
</dbReference>
<evidence type="ECO:0000256" key="1">
    <source>
        <dbReference type="ARBA" id="ARBA00022500"/>
    </source>
</evidence>
<dbReference type="Pfam" id="PF13690">
    <property type="entry name" value="CheX"/>
    <property type="match status" value="1"/>
</dbReference>
<protein>
    <submittedName>
        <fullName evidence="3">Chemotaxis protein CheX</fullName>
    </submittedName>
</protein>
<dbReference type="SUPFAM" id="SSF103039">
    <property type="entry name" value="CheC-like"/>
    <property type="match status" value="1"/>
</dbReference>
<proteinExistence type="predicted"/>
<sequence length="160" mass="17033">MKAAAIEAQEWLDTFIEVAREFAAGSLRFDGAAPTELGSMRSATNPGAYISVLSESNSMHLGLSASMQGCRTLTRAFLGIREKDGISEKDVVDAMSEILNILAGKVKSRLSPRDGSLKLGLPIFLVGQIQVTANMDRAAGDVEMGPVSCQLLVFRDRGAA</sequence>
<comment type="caution">
    <text evidence="3">The sequence shown here is derived from an EMBL/GenBank/DDBJ whole genome shotgun (WGS) entry which is preliminary data.</text>
</comment>
<name>A0A538TU22_UNCEI</name>
<evidence type="ECO:0000259" key="2">
    <source>
        <dbReference type="Pfam" id="PF13690"/>
    </source>
</evidence>
<gene>
    <name evidence="3" type="ORF">E6K79_00800</name>
</gene>
<evidence type="ECO:0000313" key="3">
    <source>
        <dbReference type="EMBL" id="TMQ67098.1"/>
    </source>
</evidence>